<dbReference type="EMBL" id="BMAW01046723">
    <property type="protein sequence ID" value="GFS56987.1"/>
    <property type="molecule type" value="Genomic_DNA"/>
</dbReference>
<evidence type="ECO:0000313" key="1">
    <source>
        <dbReference type="EMBL" id="GFS56987.1"/>
    </source>
</evidence>
<comment type="caution">
    <text evidence="1">The sequence shown here is derived from an EMBL/GenBank/DDBJ whole genome shotgun (WGS) entry which is preliminary data.</text>
</comment>
<reference evidence="1" key="1">
    <citation type="submission" date="2020-08" db="EMBL/GenBank/DDBJ databases">
        <title>Multicomponent nature underlies the extraordinary mechanical properties of spider dragline silk.</title>
        <authorList>
            <person name="Kono N."/>
            <person name="Nakamura H."/>
            <person name="Mori M."/>
            <person name="Yoshida Y."/>
            <person name="Ohtoshi R."/>
            <person name="Malay A.D."/>
            <person name="Moran D.A.P."/>
            <person name="Tomita M."/>
            <person name="Numata K."/>
            <person name="Arakawa K."/>
        </authorList>
    </citation>
    <scope>NUCLEOTIDE SEQUENCE</scope>
</reference>
<keyword evidence="2" id="KW-1185">Reference proteome</keyword>
<dbReference type="OrthoDB" id="6447011at2759"/>
<sequence>MYGMPLSFPGLPLQCSRPRLDQTALSRPRTDHIKSLNFNRNEKTYAVCRCSVIDSPTHILDCISAYMGQMLNEGDVVFDLTVRHGLLELV</sequence>
<dbReference type="AlphaFoldDB" id="A0A8X6KL57"/>
<dbReference type="Proteomes" id="UP000887013">
    <property type="component" value="Unassembled WGS sequence"/>
</dbReference>
<protein>
    <submittedName>
        <fullName evidence="1">Uncharacterized protein</fullName>
    </submittedName>
</protein>
<name>A0A8X6KL57_NEPPI</name>
<proteinExistence type="predicted"/>
<gene>
    <name evidence="1" type="ORF">NPIL_271151</name>
</gene>
<organism evidence="1 2">
    <name type="scientific">Nephila pilipes</name>
    <name type="common">Giant wood spider</name>
    <name type="synonym">Nephila maculata</name>
    <dbReference type="NCBI Taxonomy" id="299642"/>
    <lineage>
        <taxon>Eukaryota</taxon>
        <taxon>Metazoa</taxon>
        <taxon>Ecdysozoa</taxon>
        <taxon>Arthropoda</taxon>
        <taxon>Chelicerata</taxon>
        <taxon>Arachnida</taxon>
        <taxon>Araneae</taxon>
        <taxon>Araneomorphae</taxon>
        <taxon>Entelegynae</taxon>
        <taxon>Araneoidea</taxon>
        <taxon>Nephilidae</taxon>
        <taxon>Nephila</taxon>
    </lineage>
</organism>
<accession>A0A8X6KL57</accession>
<evidence type="ECO:0000313" key="2">
    <source>
        <dbReference type="Proteomes" id="UP000887013"/>
    </source>
</evidence>